<feature type="domain" description="TonB-dependent receptor-like beta-barrel" evidence="13">
    <location>
        <begin position="421"/>
        <end position="846"/>
    </location>
</feature>
<dbReference type="RefSeq" id="WP_027953131.1">
    <property type="nucleotide sequence ID" value="NZ_JBHLZF010000001.1"/>
</dbReference>
<evidence type="ECO:0000256" key="11">
    <source>
        <dbReference type="SAM" id="MobiDB-lite"/>
    </source>
</evidence>
<accession>A0ABV5ZI93</accession>
<keyword evidence="16" id="KW-1185">Reference proteome</keyword>
<dbReference type="Pfam" id="PF00593">
    <property type="entry name" value="TonB_dep_Rec_b-barrel"/>
    <property type="match status" value="1"/>
</dbReference>
<dbReference type="EMBL" id="JBHLZF010000001">
    <property type="protein sequence ID" value="MFB9897087.1"/>
    <property type="molecule type" value="Genomic_DNA"/>
</dbReference>
<comment type="subcellular location">
    <subcellularLocation>
        <location evidence="1">Cell outer membrane</location>
        <topology evidence="1">Multi-pass membrane protein</topology>
    </subcellularLocation>
</comment>
<keyword evidence="5 12" id="KW-0732">Signal</keyword>
<dbReference type="InterPro" id="IPR037066">
    <property type="entry name" value="Plug_dom_sf"/>
</dbReference>
<feature type="region of interest" description="Disordered" evidence="11">
    <location>
        <begin position="95"/>
        <end position="126"/>
    </location>
</feature>
<evidence type="ECO:0000256" key="12">
    <source>
        <dbReference type="SAM" id="SignalP"/>
    </source>
</evidence>
<dbReference type="Gene3D" id="2.60.40.1120">
    <property type="entry name" value="Carboxypeptidase-like, regulatory domain"/>
    <property type="match status" value="1"/>
</dbReference>
<evidence type="ECO:0000256" key="4">
    <source>
        <dbReference type="ARBA" id="ARBA00022692"/>
    </source>
</evidence>
<evidence type="ECO:0000313" key="16">
    <source>
        <dbReference type="Proteomes" id="UP001589688"/>
    </source>
</evidence>
<dbReference type="Proteomes" id="UP001589688">
    <property type="component" value="Unassembled WGS sequence"/>
</dbReference>
<organism evidence="15 16">
    <name type="scientific">Hallella seregens ATCC 51272</name>
    <dbReference type="NCBI Taxonomy" id="1336250"/>
    <lineage>
        <taxon>Bacteria</taxon>
        <taxon>Pseudomonadati</taxon>
        <taxon>Bacteroidota</taxon>
        <taxon>Bacteroidia</taxon>
        <taxon>Bacteroidales</taxon>
        <taxon>Prevotellaceae</taxon>
        <taxon>Hallella</taxon>
    </lineage>
</organism>
<evidence type="ECO:0000256" key="8">
    <source>
        <dbReference type="ARBA" id="ARBA00023170"/>
    </source>
</evidence>
<feature type="chain" id="PRO_5045729925" evidence="12">
    <location>
        <begin position="26"/>
        <end position="903"/>
    </location>
</feature>
<keyword evidence="3" id="KW-1134">Transmembrane beta strand</keyword>
<evidence type="ECO:0000256" key="1">
    <source>
        <dbReference type="ARBA" id="ARBA00004571"/>
    </source>
</evidence>
<comment type="similarity">
    <text evidence="10">Belongs to the TonB-dependent receptor family.</text>
</comment>
<dbReference type="InterPro" id="IPR012910">
    <property type="entry name" value="Plug_dom"/>
</dbReference>
<dbReference type="Pfam" id="PF07715">
    <property type="entry name" value="Plug"/>
    <property type="match status" value="1"/>
</dbReference>
<dbReference type="PANTHER" id="PTHR30069:SF29">
    <property type="entry name" value="HEMOGLOBIN AND HEMOGLOBIN-HAPTOGLOBIN-BINDING PROTEIN 1-RELATED"/>
    <property type="match status" value="1"/>
</dbReference>
<dbReference type="Gene3D" id="2.40.170.20">
    <property type="entry name" value="TonB-dependent receptor, beta-barrel domain"/>
    <property type="match status" value="1"/>
</dbReference>
<comment type="caution">
    <text evidence="15">The sequence shown here is derived from an EMBL/GenBank/DDBJ whole genome shotgun (WGS) entry which is preliminary data.</text>
</comment>
<dbReference type="InterPro" id="IPR036942">
    <property type="entry name" value="Beta-barrel_TonB_sf"/>
</dbReference>
<evidence type="ECO:0000256" key="2">
    <source>
        <dbReference type="ARBA" id="ARBA00022448"/>
    </source>
</evidence>
<dbReference type="InterPro" id="IPR000531">
    <property type="entry name" value="Beta-barrel_TonB"/>
</dbReference>
<evidence type="ECO:0000256" key="3">
    <source>
        <dbReference type="ARBA" id="ARBA00022452"/>
    </source>
</evidence>
<dbReference type="Gene3D" id="2.170.130.10">
    <property type="entry name" value="TonB-dependent receptor, plug domain"/>
    <property type="match status" value="1"/>
</dbReference>
<evidence type="ECO:0000256" key="10">
    <source>
        <dbReference type="RuleBase" id="RU003357"/>
    </source>
</evidence>
<evidence type="ECO:0000256" key="7">
    <source>
        <dbReference type="ARBA" id="ARBA00023136"/>
    </source>
</evidence>
<reference evidence="15 16" key="1">
    <citation type="submission" date="2024-09" db="EMBL/GenBank/DDBJ databases">
        <authorList>
            <person name="Sun Q."/>
            <person name="Mori K."/>
        </authorList>
    </citation>
    <scope>NUCLEOTIDE SEQUENCE [LARGE SCALE GENOMIC DNA]</scope>
    <source>
        <strain evidence="15 16">ATCC 51272</strain>
    </source>
</reference>
<dbReference type="Pfam" id="PF13715">
    <property type="entry name" value="CarbopepD_reg_2"/>
    <property type="match status" value="1"/>
</dbReference>
<keyword evidence="9" id="KW-0998">Cell outer membrane</keyword>
<evidence type="ECO:0000313" key="15">
    <source>
        <dbReference type="EMBL" id="MFB9897087.1"/>
    </source>
</evidence>
<keyword evidence="8 15" id="KW-0675">Receptor</keyword>
<dbReference type="InterPro" id="IPR008969">
    <property type="entry name" value="CarboxyPept-like_regulatory"/>
</dbReference>
<name>A0ABV5ZI93_9BACT</name>
<dbReference type="InterPro" id="IPR039426">
    <property type="entry name" value="TonB-dep_rcpt-like"/>
</dbReference>
<feature type="signal peptide" evidence="12">
    <location>
        <begin position="1"/>
        <end position="25"/>
    </location>
</feature>
<keyword evidence="6 10" id="KW-0798">TonB box</keyword>
<dbReference type="SUPFAM" id="SSF56935">
    <property type="entry name" value="Porins"/>
    <property type="match status" value="1"/>
</dbReference>
<protein>
    <submittedName>
        <fullName evidence="15">TonB-dependent receptor domain-containing protein</fullName>
    </submittedName>
</protein>
<gene>
    <name evidence="15" type="ORF">ACFFK8_04475</name>
</gene>
<keyword evidence="4" id="KW-0812">Transmembrane</keyword>
<dbReference type="SUPFAM" id="SSF49464">
    <property type="entry name" value="Carboxypeptidase regulatory domain-like"/>
    <property type="match status" value="1"/>
</dbReference>
<dbReference type="PANTHER" id="PTHR30069">
    <property type="entry name" value="TONB-DEPENDENT OUTER MEMBRANE RECEPTOR"/>
    <property type="match status" value="1"/>
</dbReference>
<evidence type="ECO:0000256" key="6">
    <source>
        <dbReference type="ARBA" id="ARBA00023077"/>
    </source>
</evidence>
<sequence length="903" mass="103654">MNIFKIGLSTLLLSVALLAAMPAGAQGKPHANTIKQQMEQLHRQHQVNFVYDASIPVTRAYDGPSLSRMPLREALNTLFRGTGIGYEQKGSYVMLKPASPDKPRQATPTASPTPQKREKARRSHTVSGFVRDADGETLINATVYDHTTGQGTMTNAYGFFSLTLPEGQHRLRYSYIGFEDYEQTLDLTADQRLDVSLKENARLGEVVVTGDLNSPLLNTQTGKRSLSRRDIQTEFALLSSPDVVKTLQRTSGVAEGMELASGLYVHGGNNDENLFLLDGTPLYQINHTMGLFSAFNTDVVKNVDFYKSGFPARYGGRLSSVIDVRTSDGDFEHTHGSYRIGLLDGSFHLEGPIVKGKTSYNIGLRRSWIDLLTRPASAIASRLNDEEKISFNYFFHDLNAKVTHIFSPVSRLSLSLYSGQDKLNTKDDWRDTYNSATNRDLTKNKFSWGNLNAALNWNRIFSPKLFANFTAVYTYNHAKLHTLEDDRMYRDDKLSYASHDEHQYRSTINDLGYRVSFDYRPSPHHHVRFGHDYTWHAFKPQTRTQYNFSSDSSQKGDTLRTDSHNRHTAHEWNVYAEDEFTINSRWSLNGGVNAALFSIGTKTFATLDPRVAMKYQPAEALSFKASFTTMTQYVHKISNSILELPTDYWVPTTERLKPMRSWQAAAGVYVQPGRHWLLSLEGYYKQSRHLLQYASWSSLEPPAENWDLLVMDGRGRFYGIELDARYTTHHLELQGAYTLSWNQRRYADFYSDWYNDKFDNRHKLNLTARWKLTSKISAFAVWSLHSGNRLTMPTQLTATPNVPDGRQVDYRQLIYGDERRTMWVYERPNNLTLPAYHRLDIGFDFHHTTKHGHERIWNISLYNVYCHLNSLWTEIRQHKDGRFYIKNHAYIPVVPSFSYTIKF</sequence>
<proteinExistence type="inferred from homology"/>
<evidence type="ECO:0000259" key="14">
    <source>
        <dbReference type="Pfam" id="PF07715"/>
    </source>
</evidence>
<evidence type="ECO:0000256" key="9">
    <source>
        <dbReference type="ARBA" id="ARBA00023237"/>
    </source>
</evidence>
<keyword evidence="7 10" id="KW-0472">Membrane</keyword>
<evidence type="ECO:0000259" key="13">
    <source>
        <dbReference type="Pfam" id="PF00593"/>
    </source>
</evidence>
<keyword evidence="2" id="KW-0813">Transport</keyword>
<dbReference type="Gene3D" id="3.55.50.30">
    <property type="match status" value="1"/>
</dbReference>
<feature type="domain" description="TonB-dependent receptor plug" evidence="14">
    <location>
        <begin position="240"/>
        <end position="317"/>
    </location>
</feature>
<evidence type="ECO:0000256" key="5">
    <source>
        <dbReference type="ARBA" id="ARBA00022729"/>
    </source>
</evidence>